<feature type="binding site" evidence="8">
    <location>
        <position position="230"/>
    </location>
    <ligand>
        <name>ATP</name>
        <dbReference type="ChEBI" id="CHEBI:30616"/>
    </ligand>
</feature>
<evidence type="ECO:0000256" key="7">
    <source>
        <dbReference type="ARBA" id="ARBA00048248"/>
    </source>
</evidence>
<reference evidence="11" key="1">
    <citation type="submission" date="2018-01" db="EMBL/GenBank/DDBJ databases">
        <authorList>
            <person name="Regsiter A."/>
            <person name="William W."/>
        </authorList>
    </citation>
    <scope>NUCLEOTIDE SEQUENCE</scope>
    <source>
        <strain evidence="11">TRIP AH-1</strain>
    </source>
</reference>
<feature type="domain" description="Tyrosine--tRNA ligase SYY-like C-terminal" evidence="10">
    <location>
        <begin position="358"/>
        <end position="411"/>
    </location>
</feature>
<name>A0A445MWT6_9BACT</name>
<keyword evidence="2 8" id="KW-0547">Nucleotide-binding</keyword>
<dbReference type="GO" id="GO:0003723">
    <property type="term" value="F:RNA binding"/>
    <property type="evidence" value="ECO:0007669"/>
    <property type="project" value="UniProtKB-KW"/>
</dbReference>
<feature type="binding site" evidence="8">
    <location>
        <position position="34"/>
    </location>
    <ligand>
        <name>L-tyrosine</name>
        <dbReference type="ChEBI" id="CHEBI:58315"/>
    </ligand>
</feature>
<dbReference type="FunFam" id="1.10.240.10:FF:000001">
    <property type="entry name" value="Tyrosine--tRNA ligase"/>
    <property type="match status" value="1"/>
</dbReference>
<dbReference type="CDD" id="cd00805">
    <property type="entry name" value="TyrRS_core"/>
    <property type="match status" value="1"/>
</dbReference>
<feature type="binding site" evidence="8">
    <location>
        <position position="167"/>
    </location>
    <ligand>
        <name>L-tyrosine</name>
        <dbReference type="ChEBI" id="CHEBI:58315"/>
    </ligand>
</feature>
<protein>
    <recommendedName>
        <fullName evidence="8">Tyrosine--tRNA ligase</fullName>
        <ecNumber evidence="8">6.1.1.1</ecNumber>
    </recommendedName>
    <alternativeName>
        <fullName evidence="8">Tyrosyl-tRNA synthetase</fullName>
        <shortName evidence="8">TyrRS</shortName>
    </alternativeName>
</protein>
<dbReference type="InterPro" id="IPR024088">
    <property type="entry name" value="Tyr-tRNA-ligase_bac-type"/>
</dbReference>
<dbReference type="EC" id="6.1.1.1" evidence="8"/>
<dbReference type="EMBL" id="OJIN01000117">
    <property type="protein sequence ID" value="SPD73957.1"/>
    <property type="molecule type" value="Genomic_DNA"/>
</dbReference>
<comment type="subcellular location">
    <subcellularLocation>
        <location evidence="8">Cytoplasm</location>
    </subcellularLocation>
</comment>
<feature type="short sequence motif" description="'KMSKS' region" evidence="8">
    <location>
        <begin position="227"/>
        <end position="231"/>
    </location>
</feature>
<dbReference type="GO" id="GO:0006437">
    <property type="term" value="P:tyrosyl-tRNA aminoacylation"/>
    <property type="evidence" value="ECO:0007669"/>
    <property type="project" value="UniProtKB-UniRule"/>
</dbReference>
<dbReference type="InterPro" id="IPR024107">
    <property type="entry name" value="Tyr-tRNA-ligase_bac_1"/>
</dbReference>
<evidence type="ECO:0000256" key="6">
    <source>
        <dbReference type="ARBA" id="ARBA00023146"/>
    </source>
</evidence>
<evidence type="ECO:0000256" key="4">
    <source>
        <dbReference type="ARBA" id="ARBA00022884"/>
    </source>
</evidence>
<feature type="short sequence motif" description="'HIGH' region" evidence="8">
    <location>
        <begin position="39"/>
        <end position="48"/>
    </location>
</feature>
<keyword evidence="5 8" id="KW-0648">Protein biosynthesis</keyword>
<dbReference type="Gene3D" id="1.10.240.10">
    <property type="entry name" value="Tyrosyl-Transfer RNA Synthetase"/>
    <property type="match status" value="1"/>
</dbReference>
<evidence type="ECO:0000256" key="9">
    <source>
        <dbReference type="PROSITE-ProRule" id="PRU00182"/>
    </source>
</evidence>
<dbReference type="PRINTS" id="PR01040">
    <property type="entry name" value="TRNASYNTHTYR"/>
</dbReference>
<dbReference type="InterPro" id="IPR036986">
    <property type="entry name" value="S4_RNA-bd_sf"/>
</dbReference>
<keyword evidence="4 9" id="KW-0694">RNA-binding</keyword>
<dbReference type="SUPFAM" id="SSF55174">
    <property type="entry name" value="Alpha-L RNA-binding motif"/>
    <property type="match status" value="1"/>
</dbReference>
<evidence type="ECO:0000256" key="5">
    <source>
        <dbReference type="ARBA" id="ARBA00022917"/>
    </source>
</evidence>
<dbReference type="Gene3D" id="3.40.50.620">
    <property type="entry name" value="HUPs"/>
    <property type="match status" value="1"/>
</dbReference>
<keyword evidence="8" id="KW-0963">Cytoplasm</keyword>
<evidence type="ECO:0000259" key="10">
    <source>
        <dbReference type="Pfam" id="PF22421"/>
    </source>
</evidence>
<organism evidence="11">
    <name type="scientific">uncultured Desulfobacterium sp</name>
    <dbReference type="NCBI Taxonomy" id="201089"/>
    <lineage>
        <taxon>Bacteria</taxon>
        <taxon>Pseudomonadati</taxon>
        <taxon>Thermodesulfobacteriota</taxon>
        <taxon>Desulfobacteria</taxon>
        <taxon>Desulfobacterales</taxon>
        <taxon>Desulfobacteriaceae</taxon>
        <taxon>Desulfobacterium</taxon>
        <taxon>environmental samples</taxon>
    </lineage>
</organism>
<comment type="catalytic activity">
    <reaction evidence="7 8">
        <text>tRNA(Tyr) + L-tyrosine + ATP = L-tyrosyl-tRNA(Tyr) + AMP + diphosphate + H(+)</text>
        <dbReference type="Rhea" id="RHEA:10220"/>
        <dbReference type="Rhea" id="RHEA-COMP:9706"/>
        <dbReference type="Rhea" id="RHEA-COMP:9707"/>
        <dbReference type="ChEBI" id="CHEBI:15378"/>
        <dbReference type="ChEBI" id="CHEBI:30616"/>
        <dbReference type="ChEBI" id="CHEBI:33019"/>
        <dbReference type="ChEBI" id="CHEBI:58315"/>
        <dbReference type="ChEBI" id="CHEBI:78442"/>
        <dbReference type="ChEBI" id="CHEBI:78536"/>
        <dbReference type="ChEBI" id="CHEBI:456215"/>
        <dbReference type="EC" id="6.1.1.1"/>
    </reaction>
</comment>
<comment type="similarity">
    <text evidence="8">Belongs to the class-I aminoacyl-tRNA synthetase family. TyrS type 1 subfamily.</text>
</comment>
<dbReference type="Pfam" id="PF22421">
    <property type="entry name" value="SYY_C-terminal"/>
    <property type="match status" value="1"/>
</dbReference>
<proteinExistence type="inferred from homology"/>
<dbReference type="GO" id="GO:0005524">
    <property type="term" value="F:ATP binding"/>
    <property type="evidence" value="ECO:0007669"/>
    <property type="project" value="UniProtKB-UniRule"/>
</dbReference>
<dbReference type="PANTHER" id="PTHR11766:SF0">
    <property type="entry name" value="TYROSINE--TRNA LIGASE, MITOCHONDRIAL"/>
    <property type="match status" value="1"/>
</dbReference>
<dbReference type="HAMAP" id="MF_02006">
    <property type="entry name" value="Tyr_tRNA_synth_type1"/>
    <property type="match status" value="1"/>
</dbReference>
<dbReference type="PROSITE" id="PS50889">
    <property type="entry name" value="S4"/>
    <property type="match status" value="1"/>
</dbReference>
<evidence type="ECO:0000256" key="1">
    <source>
        <dbReference type="ARBA" id="ARBA00022598"/>
    </source>
</evidence>
<evidence type="ECO:0000256" key="8">
    <source>
        <dbReference type="HAMAP-Rule" id="MF_02006"/>
    </source>
</evidence>
<accession>A0A445MWT6</accession>
<keyword evidence="1 8" id="KW-0436">Ligase</keyword>
<dbReference type="Gene3D" id="3.10.290.10">
    <property type="entry name" value="RNA-binding S4 domain"/>
    <property type="match status" value="1"/>
</dbReference>
<dbReference type="Pfam" id="PF00579">
    <property type="entry name" value="tRNA-synt_1b"/>
    <property type="match status" value="1"/>
</dbReference>
<keyword evidence="6 8" id="KW-0030">Aminoacyl-tRNA synthetase</keyword>
<dbReference type="InterPro" id="IPR002305">
    <property type="entry name" value="aa-tRNA-synth_Ic"/>
</dbReference>
<dbReference type="InterPro" id="IPR014729">
    <property type="entry name" value="Rossmann-like_a/b/a_fold"/>
</dbReference>
<evidence type="ECO:0000256" key="3">
    <source>
        <dbReference type="ARBA" id="ARBA00022840"/>
    </source>
</evidence>
<dbReference type="InterPro" id="IPR002307">
    <property type="entry name" value="Tyr-tRNA-ligase"/>
</dbReference>
<gene>
    <name evidence="8 11" type="primary">tyrS</name>
    <name evidence="11" type="ORF">PITCH_A2030101</name>
</gene>
<comment type="subunit">
    <text evidence="8">Homodimer.</text>
</comment>
<evidence type="ECO:0000313" key="11">
    <source>
        <dbReference type="EMBL" id="SPD73957.1"/>
    </source>
</evidence>
<evidence type="ECO:0000256" key="2">
    <source>
        <dbReference type="ARBA" id="ARBA00022741"/>
    </source>
</evidence>
<dbReference type="AlphaFoldDB" id="A0A445MWT6"/>
<feature type="binding site" evidence="8">
    <location>
        <position position="171"/>
    </location>
    <ligand>
        <name>L-tyrosine</name>
        <dbReference type="ChEBI" id="CHEBI:58315"/>
    </ligand>
</feature>
<dbReference type="NCBIfam" id="TIGR00234">
    <property type="entry name" value="tyrS"/>
    <property type="match status" value="1"/>
</dbReference>
<dbReference type="GO" id="GO:0005829">
    <property type="term" value="C:cytosol"/>
    <property type="evidence" value="ECO:0007669"/>
    <property type="project" value="TreeGrafter"/>
</dbReference>
<dbReference type="GO" id="GO:0004831">
    <property type="term" value="F:tyrosine-tRNA ligase activity"/>
    <property type="evidence" value="ECO:0007669"/>
    <property type="project" value="UniProtKB-UniRule"/>
</dbReference>
<keyword evidence="3 8" id="KW-0067">ATP-binding</keyword>
<dbReference type="CDD" id="cd00165">
    <property type="entry name" value="S4"/>
    <property type="match status" value="1"/>
</dbReference>
<comment type="function">
    <text evidence="8">Catalyzes the attachment of tyrosine to tRNA(Tyr) in a two-step reaction: tyrosine is first activated by ATP to form Tyr-AMP and then transferred to the acceptor end of tRNA(Tyr).</text>
</comment>
<dbReference type="SUPFAM" id="SSF52374">
    <property type="entry name" value="Nucleotidylyl transferase"/>
    <property type="match status" value="1"/>
</dbReference>
<dbReference type="InterPro" id="IPR054608">
    <property type="entry name" value="SYY-like_C"/>
</dbReference>
<dbReference type="PANTHER" id="PTHR11766">
    <property type="entry name" value="TYROSYL-TRNA SYNTHETASE"/>
    <property type="match status" value="1"/>
</dbReference>
<sequence>MENIIDIFDERGFIEQVTDRDLLAGQLNRPTTCYIGFDPTARSLHAGSLLPIMSLVHMQRVGHRPIVLIGGGTALIGDPSGKTEMRPIMDRKEINENAECIKKQLSRFIDFSNGKAIMVNNADWLTGLGYIDFLRDIGRHFSVNRMLTAESYKARLETGLNFIEFNYMLLQSYDFWYLFKHHDCRLQIGGNDQWGNIIAGADLTRRLEQEIVHGLTLPLLTTSAGIKMGKTHKGAVWLDPELTSPYHYYQYWINQDDRDVERFLALFTLIPMDEVRRLGALDGADIREAKAVLAYEATMLCHGKEAADRARAESMSFFSAGLPQEASETGSDDHGPSYNITRGRLEQGIPAYVLFEMAGLCGTRSEARRLISQGGGYLNGDRIQVFDQMISTENLNGNAILLRAGKKRYTRILMGD</sequence>